<evidence type="ECO:0000313" key="2">
    <source>
        <dbReference type="EMBL" id="KAJ8406137.1"/>
    </source>
</evidence>
<feature type="region of interest" description="Disordered" evidence="1">
    <location>
        <begin position="1"/>
        <end position="30"/>
    </location>
</feature>
<proteinExistence type="predicted"/>
<keyword evidence="3" id="KW-1185">Reference proteome</keyword>
<comment type="caution">
    <text evidence="2">The sequence shown here is derived from an EMBL/GenBank/DDBJ whole genome shotgun (WGS) entry which is preliminary data.</text>
</comment>
<dbReference type="AlphaFoldDB" id="A0AAD7WR33"/>
<accession>A0AAD7WR33</accession>
<dbReference type="Proteomes" id="UP001221898">
    <property type="component" value="Unassembled WGS sequence"/>
</dbReference>
<gene>
    <name evidence="2" type="ORF">AAFF_G00310250</name>
</gene>
<sequence length="129" mass="13684">MLLPNKNRWVSDSTGRLEPAKNGPSSPPIGRGVYLNCAEASILGGKARGRMRAGSLPPAYEDRAVTPCPQPQSDLCHRHVTEHTSNTTVASNAATPNSTAVSLAVQDPEAFLPRRAAFPAVSRRLLTGV</sequence>
<protein>
    <submittedName>
        <fullName evidence="2">Uncharacterized protein</fullName>
    </submittedName>
</protein>
<evidence type="ECO:0000256" key="1">
    <source>
        <dbReference type="SAM" id="MobiDB-lite"/>
    </source>
</evidence>
<reference evidence="2" key="1">
    <citation type="journal article" date="2023" name="Science">
        <title>Genome structures resolve the early diversification of teleost fishes.</title>
        <authorList>
            <person name="Parey E."/>
            <person name="Louis A."/>
            <person name="Montfort J."/>
            <person name="Bouchez O."/>
            <person name="Roques C."/>
            <person name="Iampietro C."/>
            <person name="Lluch J."/>
            <person name="Castinel A."/>
            <person name="Donnadieu C."/>
            <person name="Desvignes T."/>
            <person name="Floi Bucao C."/>
            <person name="Jouanno E."/>
            <person name="Wen M."/>
            <person name="Mejri S."/>
            <person name="Dirks R."/>
            <person name="Jansen H."/>
            <person name="Henkel C."/>
            <person name="Chen W.J."/>
            <person name="Zahm M."/>
            <person name="Cabau C."/>
            <person name="Klopp C."/>
            <person name="Thompson A.W."/>
            <person name="Robinson-Rechavi M."/>
            <person name="Braasch I."/>
            <person name="Lecointre G."/>
            <person name="Bobe J."/>
            <person name="Postlethwait J.H."/>
            <person name="Berthelot C."/>
            <person name="Roest Crollius H."/>
            <person name="Guiguen Y."/>
        </authorList>
    </citation>
    <scope>NUCLEOTIDE SEQUENCE</scope>
    <source>
        <strain evidence="2">NC1722</strain>
    </source>
</reference>
<organism evidence="2 3">
    <name type="scientific">Aldrovandia affinis</name>
    <dbReference type="NCBI Taxonomy" id="143900"/>
    <lineage>
        <taxon>Eukaryota</taxon>
        <taxon>Metazoa</taxon>
        <taxon>Chordata</taxon>
        <taxon>Craniata</taxon>
        <taxon>Vertebrata</taxon>
        <taxon>Euteleostomi</taxon>
        <taxon>Actinopterygii</taxon>
        <taxon>Neopterygii</taxon>
        <taxon>Teleostei</taxon>
        <taxon>Notacanthiformes</taxon>
        <taxon>Halosauridae</taxon>
        <taxon>Aldrovandia</taxon>
    </lineage>
</organism>
<evidence type="ECO:0000313" key="3">
    <source>
        <dbReference type="Proteomes" id="UP001221898"/>
    </source>
</evidence>
<dbReference type="EMBL" id="JAINUG010000045">
    <property type="protein sequence ID" value="KAJ8406137.1"/>
    <property type="molecule type" value="Genomic_DNA"/>
</dbReference>
<name>A0AAD7WR33_9TELE</name>